<proteinExistence type="predicted"/>
<accession>L0JER0</accession>
<sequence>MACGFCPFARMFSPVCKGVFTVITGKDSKNTAWPARCRRFFLCFRPLFGENAVGAVWQCSLSVPFLFFSSLRFFSWAQSFVFSDCLTLVRPCPPASVFCKWRLVNSIVGPVAAAFRAKRVKFTPFADPIKKKRRKFVEATPKKYYICTRGALKSIQNLKIR</sequence>
<gene>
    <name evidence="1" type="ordered locus">Prede_1483</name>
</gene>
<evidence type="ECO:0000313" key="1">
    <source>
        <dbReference type="EMBL" id="AGB28796.1"/>
    </source>
</evidence>
<name>L0JER0_PREDD</name>
<dbReference type="EMBL" id="CP003368">
    <property type="protein sequence ID" value="AGB28796.1"/>
    <property type="molecule type" value="Genomic_DNA"/>
</dbReference>
<organism evidence="1 2">
    <name type="scientific">Prevotella dentalis (strain ATCC 49559 / DSM 3688 / JCM 13448 / NCTC 12043 / ES 2772)</name>
    <name type="common">Mitsuokella dentalis</name>
    <dbReference type="NCBI Taxonomy" id="908937"/>
    <lineage>
        <taxon>Bacteria</taxon>
        <taxon>Pseudomonadati</taxon>
        <taxon>Bacteroidota</taxon>
        <taxon>Bacteroidia</taxon>
        <taxon>Bacteroidales</taxon>
        <taxon>Prevotellaceae</taxon>
        <taxon>Prevotella</taxon>
    </lineage>
</organism>
<dbReference type="Proteomes" id="UP000010862">
    <property type="component" value="Chromosome 1"/>
</dbReference>
<keyword evidence="2" id="KW-1185">Reference proteome</keyword>
<reference evidence="2" key="1">
    <citation type="submission" date="2012-02" db="EMBL/GenBank/DDBJ databases">
        <title>Complete sequence of chromosome 1 of Prevotella dentalis DSM 3688.</title>
        <authorList>
            <person name="Lucas S."/>
            <person name="Copeland A."/>
            <person name="Lapidus A."/>
            <person name="Glavina del Rio T."/>
            <person name="Dalin E."/>
            <person name="Tice H."/>
            <person name="Bruce D."/>
            <person name="Goodwin L."/>
            <person name="Pitluck S."/>
            <person name="Peters L."/>
            <person name="Mikhailova N."/>
            <person name="Chertkov O."/>
            <person name="Kyrpides N."/>
            <person name="Mavromatis K."/>
            <person name="Ivanova N."/>
            <person name="Brettin T."/>
            <person name="Detter J.C."/>
            <person name="Han C."/>
            <person name="Larimer F."/>
            <person name="Land M."/>
            <person name="Hauser L."/>
            <person name="Markowitz V."/>
            <person name="Cheng J.-F."/>
            <person name="Hugenholtz P."/>
            <person name="Woyke T."/>
            <person name="Wu D."/>
            <person name="Gronow S."/>
            <person name="Wellnitz S."/>
            <person name="Brambilla E."/>
            <person name="Klenk H.-P."/>
            <person name="Eisen J.A."/>
        </authorList>
    </citation>
    <scope>NUCLEOTIDE SEQUENCE [LARGE SCALE GENOMIC DNA]</scope>
    <source>
        <strain evidence="2">ATCC 49559 / DSM 3688 / JCM 13448 / NCTC 12043 / ES 2772</strain>
    </source>
</reference>
<protein>
    <submittedName>
        <fullName evidence="1">Uncharacterized protein</fullName>
    </submittedName>
</protein>
<dbReference type="HOGENOM" id="CLU_1642201_0_0_10"/>
<evidence type="ECO:0000313" key="2">
    <source>
        <dbReference type="Proteomes" id="UP000010862"/>
    </source>
</evidence>
<dbReference type="KEGG" id="pdt:Prede_1483"/>
<dbReference type="PATRIC" id="fig|908937.9.peg.1558"/>
<dbReference type="AlphaFoldDB" id="L0JER0"/>